<feature type="signal peptide" evidence="1">
    <location>
        <begin position="1"/>
        <end position="18"/>
    </location>
</feature>
<dbReference type="Proteomes" id="UP000275078">
    <property type="component" value="Unassembled WGS sequence"/>
</dbReference>
<evidence type="ECO:0000313" key="3">
    <source>
        <dbReference type="Proteomes" id="UP000275078"/>
    </source>
</evidence>
<feature type="chain" id="PRO_5017981948" evidence="1">
    <location>
        <begin position="19"/>
        <end position="165"/>
    </location>
</feature>
<evidence type="ECO:0000256" key="1">
    <source>
        <dbReference type="SAM" id="SignalP"/>
    </source>
</evidence>
<protein>
    <submittedName>
        <fullName evidence="2">Uncharacterized protein</fullName>
    </submittedName>
</protein>
<dbReference type="EMBL" id="ML119649">
    <property type="protein sequence ID" value="RPA86499.1"/>
    <property type="molecule type" value="Genomic_DNA"/>
</dbReference>
<organism evidence="2 3">
    <name type="scientific">Ascobolus immersus RN42</name>
    <dbReference type="NCBI Taxonomy" id="1160509"/>
    <lineage>
        <taxon>Eukaryota</taxon>
        <taxon>Fungi</taxon>
        <taxon>Dikarya</taxon>
        <taxon>Ascomycota</taxon>
        <taxon>Pezizomycotina</taxon>
        <taxon>Pezizomycetes</taxon>
        <taxon>Pezizales</taxon>
        <taxon>Ascobolaceae</taxon>
        <taxon>Ascobolus</taxon>
    </lineage>
</organism>
<keyword evidence="1" id="KW-0732">Signal</keyword>
<name>A0A3N4IKV0_ASCIM</name>
<reference evidence="2 3" key="1">
    <citation type="journal article" date="2018" name="Nat. Ecol. Evol.">
        <title>Pezizomycetes genomes reveal the molecular basis of ectomycorrhizal truffle lifestyle.</title>
        <authorList>
            <person name="Murat C."/>
            <person name="Payen T."/>
            <person name="Noel B."/>
            <person name="Kuo A."/>
            <person name="Morin E."/>
            <person name="Chen J."/>
            <person name="Kohler A."/>
            <person name="Krizsan K."/>
            <person name="Balestrini R."/>
            <person name="Da Silva C."/>
            <person name="Montanini B."/>
            <person name="Hainaut M."/>
            <person name="Levati E."/>
            <person name="Barry K.W."/>
            <person name="Belfiori B."/>
            <person name="Cichocki N."/>
            <person name="Clum A."/>
            <person name="Dockter R.B."/>
            <person name="Fauchery L."/>
            <person name="Guy J."/>
            <person name="Iotti M."/>
            <person name="Le Tacon F."/>
            <person name="Lindquist E.A."/>
            <person name="Lipzen A."/>
            <person name="Malagnac F."/>
            <person name="Mello A."/>
            <person name="Molinier V."/>
            <person name="Miyauchi S."/>
            <person name="Poulain J."/>
            <person name="Riccioni C."/>
            <person name="Rubini A."/>
            <person name="Sitrit Y."/>
            <person name="Splivallo R."/>
            <person name="Traeger S."/>
            <person name="Wang M."/>
            <person name="Zifcakova L."/>
            <person name="Wipf D."/>
            <person name="Zambonelli A."/>
            <person name="Paolocci F."/>
            <person name="Nowrousian M."/>
            <person name="Ottonello S."/>
            <person name="Baldrian P."/>
            <person name="Spatafora J.W."/>
            <person name="Henrissat B."/>
            <person name="Nagy L.G."/>
            <person name="Aury J.M."/>
            <person name="Wincker P."/>
            <person name="Grigoriev I.V."/>
            <person name="Bonfante P."/>
            <person name="Martin F.M."/>
        </authorList>
    </citation>
    <scope>NUCLEOTIDE SEQUENCE [LARGE SCALE GENOMIC DNA]</scope>
    <source>
        <strain evidence="2 3">RN42</strain>
    </source>
</reference>
<proteinExistence type="predicted"/>
<accession>A0A3N4IKV0</accession>
<gene>
    <name evidence="2" type="ORF">BJ508DRAFT_358107</name>
</gene>
<keyword evidence="3" id="KW-1185">Reference proteome</keyword>
<dbReference type="AlphaFoldDB" id="A0A3N4IKV0"/>
<evidence type="ECO:0000313" key="2">
    <source>
        <dbReference type="EMBL" id="RPA86499.1"/>
    </source>
</evidence>
<sequence>MYFKALLTSLELASLALALHIPVLDNHLSINIEYAPGAASTTQKVIQPAGEACNQKCWAWEPTCSGDQYKKNFGSDARPCWTCCWETTMGEPEPMPDQQCVGDSDALTKSRYNRPAYNIPRPVDVLLGSECMRNCYFDNRHCPAGFVPKLSKDGQCWYCCIDTDE</sequence>